<dbReference type="PROSITE" id="PS00086">
    <property type="entry name" value="CYTOCHROME_P450"/>
    <property type="match status" value="1"/>
</dbReference>
<comment type="cofactor">
    <cofactor evidence="1 13">
        <name>heme</name>
        <dbReference type="ChEBI" id="CHEBI:30413"/>
    </cofactor>
</comment>
<name>A0A7R9PRS4_TIMGE</name>
<sequence length="461" mass="52311">MMLLGFHQDVQRKVLEELDAVFGDDVDRSVSMEDLNNLKYIEQVIKESLRLYPLDPENFSPERSKCRHPYSFLPFSGGMRKCVGYKYAMFQMKVVLATVLRHFTVHPACERKEMERFDLHLSLKLTESVMNGFGLKGNPIDNCERSVFKGTFMVHPRCWIIAELCTWMFGDDETKPIIFIGAFILDQRCLPRHCDENKLEKDPIAPKKLERINSQITSHANILQLCEQLQGKCFMASIRAMIQQRGAWQASELCASSEVPGEHQSYVRAVRCPVSIRTMYEQRGAQRASDRGAWRASELCTSSEVPGEHQNYVRAARCPASISAMCEQRGAQRASELCTRSEVPSEHQSYVRAARCPASIRTMYEQRGAQRASELCASSEVPGDHQSHDPTARGLAIIRTMYEQRGARCPASIRAMYEQRGAQRASALYASSEVPSEHQSHDPTARCLAIIRAMYEQRGAR</sequence>
<evidence type="ECO:0000256" key="7">
    <source>
        <dbReference type="ARBA" id="ARBA00022824"/>
    </source>
</evidence>
<evidence type="ECO:0000256" key="13">
    <source>
        <dbReference type="PIRSR" id="PIRSR602401-1"/>
    </source>
</evidence>
<evidence type="ECO:0000256" key="10">
    <source>
        <dbReference type="ARBA" id="ARBA00023004"/>
    </source>
</evidence>
<protein>
    <recommendedName>
        <fullName evidence="16">Cytochrome P450</fullName>
    </recommendedName>
</protein>
<dbReference type="PANTHER" id="PTHR24291:SF189">
    <property type="entry name" value="CYTOCHROME P450 4C3-RELATED"/>
    <property type="match status" value="1"/>
</dbReference>
<dbReference type="InterPro" id="IPR002401">
    <property type="entry name" value="Cyt_P450_E_grp-I"/>
</dbReference>
<dbReference type="GO" id="GO:0020037">
    <property type="term" value="F:heme binding"/>
    <property type="evidence" value="ECO:0007669"/>
    <property type="project" value="InterPro"/>
</dbReference>
<dbReference type="GO" id="GO:0005789">
    <property type="term" value="C:endoplasmic reticulum membrane"/>
    <property type="evidence" value="ECO:0007669"/>
    <property type="project" value="UniProtKB-SubCell"/>
</dbReference>
<dbReference type="GO" id="GO:0004497">
    <property type="term" value="F:monooxygenase activity"/>
    <property type="evidence" value="ECO:0007669"/>
    <property type="project" value="UniProtKB-KW"/>
</dbReference>
<feature type="binding site" description="axial binding residue" evidence="13">
    <location>
        <position position="82"/>
    </location>
    <ligand>
        <name>heme</name>
        <dbReference type="ChEBI" id="CHEBI:30413"/>
    </ligand>
    <ligandPart>
        <name>Fe</name>
        <dbReference type="ChEBI" id="CHEBI:18248"/>
    </ligandPart>
</feature>
<evidence type="ECO:0000256" key="8">
    <source>
        <dbReference type="ARBA" id="ARBA00022848"/>
    </source>
</evidence>
<dbReference type="Gene3D" id="1.10.630.10">
    <property type="entry name" value="Cytochrome P450"/>
    <property type="match status" value="2"/>
</dbReference>
<dbReference type="AlphaFoldDB" id="A0A7R9PRS4"/>
<comment type="similarity">
    <text evidence="4 14">Belongs to the cytochrome P450 family.</text>
</comment>
<keyword evidence="7" id="KW-0256">Endoplasmic reticulum</keyword>
<keyword evidence="5 13" id="KW-0349">Heme</keyword>
<dbReference type="InterPro" id="IPR017972">
    <property type="entry name" value="Cyt_P450_CS"/>
</dbReference>
<dbReference type="GO" id="GO:0005506">
    <property type="term" value="F:iron ion binding"/>
    <property type="evidence" value="ECO:0007669"/>
    <property type="project" value="InterPro"/>
</dbReference>
<comment type="subcellular location">
    <subcellularLocation>
        <location evidence="3">Endoplasmic reticulum membrane</location>
        <topology evidence="3">Peripheral membrane protein</topology>
    </subcellularLocation>
    <subcellularLocation>
        <location evidence="2">Microsome membrane</location>
        <topology evidence="2">Peripheral membrane protein</topology>
    </subcellularLocation>
</comment>
<evidence type="ECO:0000256" key="2">
    <source>
        <dbReference type="ARBA" id="ARBA00004174"/>
    </source>
</evidence>
<dbReference type="InterPro" id="IPR036396">
    <property type="entry name" value="Cyt_P450_sf"/>
</dbReference>
<dbReference type="EMBL" id="OE847437">
    <property type="protein sequence ID" value="CAD7611272.1"/>
    <property type="molecule type" value="Genomic_DNA"/>
</dbReference>
<gene>
    <name evidence="15" type="ORF">TGEB3V08_LOCUS10948</name>
</gene>
<keyword evidence="12" id="KW-0472">Membrane</keyword>
<dbReference type="Pfam" id="PF00067">
    <property type="entry name" value="p450"/>
    <property type="match status" value="2"/>
</dbReference>
<dbReference type="SUPFAM" id="SSF48264">
    <property type="entry name" value="Cytochrome P450"/>
    <property type="match status" value="1"/>
</dbReference>
<evidence type="ECO:0000256" key="11">
    <source>
        <dbReference type="ARBA" id="ARBA00023033"/>
    </source>
</evidence>
<evidence type="ECO:0000256" key="1">
    <source>
        <dbReference type="ARBA" id="ARBA00001971"/>
    </source>
</evidence>
<keyword evidence="11 14" id="KW-0503">Monooxygenase</keyword>
<dbReference type="InterPro" id="IPR001128">
    <property type="entry name" value="Cyt_P450"/>
</dbReference>
<organism evidence="15">
    <name type="scientific">Timema genevievae</name>
    <name type="common">Walking stick</name>
    <dbReference type="NCBI Taxonomy" id="629358"/>
    <lineage>
        <taxon>Eukaryota</taxon>
        <taxon>Metazoa</taxon>
        <taxon>Ecdysozoa</taxon>
        <taxon>Arthropoda</taxon>
        <taxon>Hexapoda</taxon>
        <taxon>Insecta</taxon>
        <taxon>Pterygota</taxon>
        <taxon>Neoptera</taxon>
        <taxon>Polyneoptera</taxon>
        <taxon>Phasmatodea</taxon>
        <taxon>Timematodea</taxon>
        <taxon>Timematoidea</taxon>
        <taxon>Timematidae</taxon>
        <taxon>Timema</taxon>
    </lineage>
</organism>
<reference evidence="15" key="1">
    <citation type="submission" date="2020-11" db="EMBL/GenBank/DDBJ databases">
        <authorList>
            <person name="Tran Van P."/>
        </authorList>
    </citation>
    <scope>NUCLEOTIDE SEQUENCE</scope>
</reference>
<proteinExistence type="inferred from homology"/>
<evidence type="ECO:0000256" key="6">
    <source>
        <dbReference type="ARBA" id="ARBA00022723"/>
    </source>
</evidence>
<dbReference type="PANTHER" id="PTHR24291">
    <property type="entry name" value="CYTOCHROME P450 FAMILY 4"/>
    <property type="match status" value="1"/>
</dbReference>
<dbReference type="InterPro" id="IPR050196">
    <property type="entry name" value="Cytochrome_P450_Monoox"/>
</dbReference>
<accession>A0A7R9PRS4</accession>
<evidence type="ECO:0000256" key="3">
    <source>
        <dbReference type="ARBA" id="ARBA00004406"/>
    </source>
</evidence>
<keyword evidence="8" id="KW-0492">Microsome</keyword>
<keyword evidence="6 13" id="KW-0479">Metal-binding</keyword>
<evidence type="ECO:0000256" key="9">
    <source>
        <dbReference type="ARBA" id="ARBA00023002"/>
    </source>
</evidence>
<evidence type="ECO:0000256" key="4">
    <source>
        <dbReference type="ARBA" id="ARBA00010617"/>
    </source>
</evidence>
<evidence type="ECO:0000256" key="14">
    <source>
        <dbReference type="RuleBase" id="RU000461"/>
    </source>
</evidence>
<evidence type="ECO:0000256" key="12">
    <source>
        <dbReference type="ARBA" id="ARBA00023136"/>
    </source>
</evidence>
<evidence type="ECO:0008006" key="16">
    <source>
        <dbReference type="Google" id="ProtNLM"/>
    </source>
</evidence>
<evidence type="ECO:0000256" key="5">
    <source>
        <dbReference type="ARBA" id="ARBA00022617"/>
    </source>
</evidence>
<keyword evidence="9 14" id="KW-0560">Oxidoreductase</keyword>
<evidence type="ECO:0000313" key="15">
    <source>
        <dbReference type="EMBL" id="CAD7611272.1"/>
    </source>
</evidence>
<keyword evidence="10 13" id="KW-0408">Iron</keyword>
<dbReference type="PRINTS" id="PR00463">
    <property type="entry name" value="EP450I"/>
</dbReference>
<dbReference type="GO" id="GO:0016705">
    <property type="term" value="F:oxidoreductase activity, acting on paired donors, with incorporation or reduction of molecular oxygen"/>
    <property type="evidence" value="ECO:0007669"/>
    <property type="project" value="InterPro"/>
</dbReference>